<sequence>GNMKLCRNQKKWKFKVHDYDRFIIELLLLLPWPHLIPADGHPHKGGVKDDQRDWGKTVLPVIVYCVCSSEVRIGHSLNEDESQHVAKRRATVLQCLQQHNISCSVDKVPNIAVLGSGGGERAMIGLLGSLSQLSEEKLLDCIMYLSGVSGSTWCMASAYQEPDWSKQMETVKQNIIQKLTSDQVSYHKTCCKLRKMCEKDNFSITDIWAVLIVSSVVKEIDEQVLTEQRDQHTKNPYPIYTVIDKKSKYDTLCKDSWFEITPHECGYSLTGAFVDSKCLGSRFEKGAKTEEQPELDMLYLQEKHDKEGNEVKLQEPITDEILSNYTLKVCDCLPHWFPKTVEVPRSVYFILSGIVIAKCMRKVWQWDWGTHYNFLYKMTVDEVHPSILESKTRQYEDTGLLLNSPYFSVLRKERNVDLIISLDFSDGDPFETVDKAAQMCKDLQIPFPTVEHPENEEEPKDFYVFNDNPNAPVVIHIPLFNTVNCKGEVKMWKDIYHTFQLSYNDKMINDLLEKAGLNITNTKEKLLKEIEEVIKRKKHWTTKPN</sequence>
<dbReference type="GO" id="GO:0005544">
    <property type="term" value="F:calcium-dependent phospholipid binding"/>
    <property type="evidence" value="ECO:0007669"/>
    <property type="project" value="TreeGrafter"/>
</dbReference>
<evidence type="ECO:0000313" key="6">
    <source>
        <dbReference type="Proteomes" id="UP001239994"/>
    </source>
</evidence>
<keyword evidence="3" id="KW-0442">Lipid degradation</keyword>
<evidence type="ECO:0000256" key="1">
    <source>
        <dbReference type="ARBA" id="ARBA00022801"/>
    </source>
</evidence>
<accession>A0AAD8YSW0</accession>
<evidence type="ECO:0000259" key="4">
    <source>
        <dbReference type="PROSITE" id="PS51210"/>
    </source>
</evidence>
<evidence type="ECO:0000256" key="2">
    <source>
        <dbReference type="ARBA" id="ARBA00023098"/>
    </source>
</evidence>
<dbReference type="GO" id="GO:0005509">
    <property type="term" value="F:calcium ion binding"/>
    <property type="evidence" value="ECO:0007669"/>
    <property type="project" value="TreeGrafter"/>
</dbReference>
<dbReference type="PROSITE" id="PS51210">
    <property type="entry name" value="PLA2C"/>
    <property type="match status" value="1"/>
</dbReference>
<protein>
    <recommendedName>
        <fullName evidence="4">PLA2c domain-containing protein</fullName>
    </recommendedName>
</protein>
<feature type="domain" description="PLA2c" evidence="4">
    <location>
        <begin position="66"/>
        <end position="545"/>
    </location>
</feature>
<dbReference type="GO" id="GO:0005829">
    <property type="term" value="C:cytosol"/>
    <property type="evidence" value="ECO:0007669"/>
    <property type="project" value="TreeGrafter"/>
</dbReference>
<dbReference type="PANTHER" id="PTHR10728:SF39">
    <property type="entry name" value="CYTOSOLIC PHOSPHOLIPASE A2 GAMMA"/>
    <property type="match status" value="1"/>
</dbReference>
<evidence type="ECO:0000313" key="5">
    <source>
        <dbReference type="EMBL" id="KAK1785699.1"/>
    </source>
</evidence>
<dbReference type="PANTHER" id="PTHR10728">
    <property type="entry name" value="CYTOSOLIC PHOSPHOLIPASE A2"/>
    <property type="match status" value="1"/>
</dbReference>
<feature type="non-terminal residue" evidence="5">
    <location>
        <position position="1"/>
    </location>
</feature>
<dbReference type="InterPro" id="IPR002642">
    <property type="entry name" value="LysoPLipase_cat_dom"/>
</dbReference>
<gene>
    <name evidence="5" type="ORF">P4O66_019048</name>
</gene>
<dbReference type="GO" id="GO:0005635">
    <property type="term" value="C:nuclear envelope"/>
    <property type="evidence" value="ECO:0007669"/>
    <property type="project" value="TreeGrafter"/>
</dbReference>
<dbReference type="InterPro" id="IPR016035">
    <property type="entry name" value="Acyl_Trfase/lysoPLipase"/>
</dbReference>
<organism evidence="5 6">
    <name type="scientific">Electrophorus voltai</name>
    <dbReference type="NCBI Taxonomy" id="2609070"/>
    <lineage>
        <taxon>Eukaryota</taxon>
        <taxon>Metazoa</taxon>
        <taxon>Chordata</taxon>
        <taxon>Craniata</taxon>
        <taxon>Vertebrata</taxon>
        <taxon>Euteleostomi</taxon>
        <taxon>Actinopterygii</taxon>
        <taxon>Neopterygii</taxon>
        <taxon>Teleostei</taxon>
        <taxon>Ostariophysi</taxon>
        <taxon>Gymnotiformes</taxon>
        <taxon>Gymnotoidei</taxon>
        <taxon>Gymnotidae</taxon>
        <taxon>Electrophorus</taxon>
    </lineage>
</organism>
<name>A0AAD8YSW0_9TELE</name>
<dbReference type="Gene3D" id="3.40.1090.10">
    <property type="entry name" value="Cytosolic phospholipase A2 catalytic domain"/>
    <property type="match status" value="1"/>
</dbReference>
<proteinExistence type="predicted"/>
<dbReference type="AlphaFoldDB" id="A0AAD8YSW0"/>
<dbReference type="EMBL" id="JAROKS010000026">
    <property type="protein sequence ID" value="KAK1785699.1"/>
    <property type="molecule type" value="Genomic_DNA"/>
</dbReference>
<dbReference type="Pfam" id="PF01735">
    <property type="entry name" value="PLA2_B"/>
    <property type="match status" value="1"/>
</dbReference>
<dbReference type="SMART" id="SM00022">
    <property type="entry name" value="PLAc"/>
    <property type="match status" value="1"/>
</dbReference>
<dbReference type="GO" id="GO:0046475">
    <property type="term" value="P:glycerophospholipid catabolic process"/>
    <property type="evidence" value="ECO:0007669"/>
    <property type="project" value="TreeGrafter"/>
</dbReference>
<dbReference type="GO" id="GO:0047498">
    <property type="term" value="F:calcium-dependent phospholipase A2 activity"/>
    <property type="evidence" value="ECO:0007669"/>
    <property type="project" value="TreeGrafter"/>
</dbReference>
<reference evidence="5" key="1">
    <citation type="submission" date="2023-03" db="EMBL/GenBank/DDBJ databases">
        <title>Electrophorus voltai genome.</title>
        <authorList>
            <person name="Bian C."/>
        </authorList>
    </citation>
    <scope>NUCLEOTIDE SEQUENCE</scope>
    <source>
        <strain evidence="5">CB-2022</strain>
        <tissue evidence="5">Muscle</tissue>
    </source>
</reference>
<dbReference type="SUPFAM" id="SSF52151">
    <property type="entry name" value="FabD/lysophospholipase-like"/>
    <property type="match status" value="1"/>
</dbReference>
<keyword evidence="2 3" id="KW-0443">Lipid metabolism</keyword>
<dbReference type="GO" id="GO:0005654">
    <property type="term" value="C:nucleoplasm"/>
    <property type="evidence" value="ECO:0007669"/>
    <property type="project" value="TreeGrafter"/>
</dbReference>
<keyword evidence="1 3" id="KW-0378">Hydrolase</keyword>
<keyword evidence="6" id="KW-1185">Reference proteome</keyword>
<dbReference type="Proteomes" id="UP001239994">
    <property type="component" value="Unassembled WGS sequence"/>
</dbReference>
<comment type="caution">
    <text evidence="5">The sequence shown here is derived from an EMBL/GenBank/DDBJ whole genome shotgun (WGS) entry which is preliminary data.</text>
</comment>
<evidence type="ECO:0000256" key="3">
    <source>
        <dbReference type="PROSITE-ProRule" id="PRU00555"/>
    </source>
</evidence>